<dbReference type="Proteomes" id="UP001246244">
    <property type="component" value="Unassembled WGS sequence"/>
</dbReference>
<evidence type="ECO:0000313" key="3">
    <source>
        <dbReference type="Proteomes" id="UP001246244"/>
    </source>
</evidence>
<proteinExistence type="predicted"/>
<evidence type="ECO:0000313" key="2">
    <source>
        <dbReference type="EMBL" id="MDR7666335.1"/>
    </source>
</evidence>
<dbReference type="Gene3D" id="2.10.260.10">
    <property type="match status" value="1"/>
</dbReference>
<dbReference type="EMBL" id="JAVKPK010000046">
    <property type="protein sequence ID" value="MDR7666335.1"/>
    <property type="molecule type" value="Genomic_DNA"/>
</dbReference>
<dbReference type="InterPro" id="IPR037914">
    <property type="entry name" value="SpoVT-AbrB_sf"/>
</dbReference>
<name>A0ABU2D2X2_9EURY</name>
<comment type="caution">
    <text evidence="2">The sequence shown here is derived from an EMBL/GenBank/DDBJ whole genome shotgun (WGS) entry which is preliminary data.</text>
</comment>
<reference evidence="3" key="1">
    <citation type="submission" date="2023-07" db="EMBL/GenBank/DDBJ databases">
        <title>Whole-genome sequencing of a new Methanosarcina sp. Z-7115.</title>
        <authorList>
            <person name="Zhilina T.N."/>
            <person name="Merkel A.Y."/>
        </authorList>
    </citation>
    <scope>NUCLEOTIDE SEQUENCE [LARGE SCALE GENOMIC DNA]</scope>
    <source>
        <strain evidence="3">Z-7115</strain>
    </source>
</reference>
<dbReference type="InterPro" id="IPR007159">
    <property type="entry name" value="SpoVT-AbrB_dom"/>
</dbReference>
<dbReference type="SMART" id="SM00966">
    <property type="entry name" value="SpoVT_AbrB"/>
    <property type="match status" value="1"/>
</dbReference>
<sequence>MTKKRTINEICTNDESSCGCNSGSGCKVEAVLSVDERGQMVLPKDVREKAGINPGSKLALISWEKEGSICCLALIKVEALSGMVKDVLDPLMKDTD</sequence>
<protein>
    <submittedName>
        <fullName evidence="2">HgcAB-associated protein</fullName>
    </submittedName>
</protein>
<feature type="domain" description="SpoVT-AbrB" evidence="1">
    <location>
        <begin position="32"/>
        <end position="79"/>
    </location>
</feature>
<gene>
    <name evidence="2" type="ORF">RG963_11195</name>
</gene>
<dbReference type="RefSeq" id="WP_310576363.1">
    <property type="nucleotide sequence ID" value="NZ_JAVKPK010000046.1"/>
</dbReference>
<dbReference type="NCBIfam" id="TIGR01439">
    <property type="entry name" value="lp_hng_hel_AbrB"/>
    <property type="match status" value="1"/>
</dbReference>
<dbReference type="NCBIfam" id="NF040962">
    <property type="entry name" value="near_HgcAB"/>
    <property type="match status" value="1"/>
</dbReference>
<organism evidence="2 3">
    <name type="scientific">Methanosarcina baikalica</name>
    <dbReference type="NCBI Taxonomy" id="3073890"/>
    <lineage>
        <taxon>Archaea</taxon>
        <taxon>Methanobacteriati</taxon>
        <taxon>Methanobacteriota</taxon>
        <taxon>Stenosarchaea group</taxon>
        <taxon>Methanomicrobia</taxon>
        <taxon>Methanosarcinales</taxon>
        <taxon>Methanosarcinaceae</taxon>
        <taxon>Methanosarcina</taxon>
    </lineage>
</organism>
<dbReference type="PROSITE" id="PS51257">
    <property type="entry name" value="PROKAR_LIPOPROTEIN"/>
    <property type="match status" value="1"/>
</dbReference>
<accession>A0ABU2D2X2</accession>
<keyword evidence="3" id="KW-1185">Reference proteome</keyword>
<evidence type="ECO:0000259" key="1">
    <source>
        <dbReference type="SMART" id="SM00966"/>
    </source>
</evidence>
<dbReference type="Pfam" id="PF04014">
    <property type="entry name" value="MazE_antitoxin"/>
    <property type="match status" value="1"/>
</dbReference>
<dbReference type="SUPFAM" id="SSF89447">
    <property type="entry name" value="AbrB/MazE/MraZ-like"/>
    <property type="match status" value="1"/>
</dbReference>